<dbReference type="eggNOG" id="COG2364">
    <property type="taxonomic scope" value="Bacteria"/>
</dbReference>
<evidence type="ECO:0000313" key="2">
    <source>
        <dbReference type="EMBL" id="AEB14786.1"/>
    </source>
</evidence>
<dbReference type="InterPro" id="IPR038750">
    <property type="entry name" value="YczE/YyaS-like"/>
</dbReference>
<proteinExistence type="predicted"/>
<keyword evidence="1" id="KW-0472">Membrane</keyword>
<dbReference type="HOGENOM" id="CLU_083843_1_3_12"/>
<dbReference type="OrthoDB" id="9814474at2"/>
<dbReference type="Proteomes" id="UP000006852">
    <property type="component" value="Chromosome"/>
</dbReference>
<dbReference type="EMBL" id="CP002631">
    <property type="protein sequence ID" value="AEB14786.1"/>
    <property type="molecule type" value="Genomic_DNA"/>
</dbReference>
<evidence type="ECO:0000256" key="1">
    <source>
        <dbReference type="SAM" id="Phobius"/>
    </source>
</evidence>
<feature type="transmembrane region" description="Helical" evidence="1">
    <location>
        <begin position="62"/>
        <end position="82"/>
    </location>
</feature>
<reference evidence="2 3" key="1">
    <citation type="journal article" date="2011" name="Stand. Genomic Sci.">
        <title>Complete genome sequence of Treponema succinifaciens type strain (6091).</title>
        <authorList>
            <person name="Han C."/>
            <person name="Gronow S."/>
            <person name="Teshima H."/>
            <person name="Lapidus A."/>
            <person name="Nolan M."/>
            <person name="Lucas S."/>
            <person name="Hammon N."/>
            <person name="Deshpande S."/>
            <person name="Cheng J.F."/>
            <person name="Zeytun A."/>
            <person name="Tapia R."/>
            <person name="Goodwin L."/>
            <person name="Pitluck S."/>
            <person name="Liolios K."/>
            <person name="Pagani I."/>
            <person name="Ivanova N."/>
            <person name="Mavromatis K."/>
            <person name="Mikhailova N."/>
            <person name="Huntemann M."/>
            <person name="Pati A."/>
            <person name="Chen A."/>
            <person name="Palaniappan K."/>
            <person name="Land M."/>
            <person name="Hauser L."/>
            <person name="Brambilla E.M."/>
            <person name="Rohde M."/>
            <person name="Goker M."/>
            <person name="Woyke T."/>
            <person name="Bristow J."/>
            <person name="Eisen J.A."/>
            <person name="Markowitz V."/>
            <person name="Hugenholtz P."/>
            <person name="Kyrpides N.C."/>
            <person name="Klenk H.P."/>
            <person name="Detter J.C."/>
        </authorList>
    </citation>
    <scope>NUCLEOTIDE SEQUENCE [LARGE SCALE GENOMIC DNA]</scope>
    <source>
        <strain evidence="3">ATCC 33096 / DSM 2489 / 6091</strain>
    </source>
</reference>
<gene>
    <name evidence="2" type="ordered locus">Tresu_1900</name>
</gene>
<sequence length="241" mass="26754">MKINFSIKQFFPQKWQVKLPVMLFAVVMMGITLSVLIEIGWGTDPATFMNYHVAALLGTDNIGLIQIMDYAVFLVFVILFGAQHIGFGSIANMFFIGFVSDFSRWIWKLIGFHQFLQNAELLPKAGIFAFILLLFVTACAIYMNSELGIAPYDAVPKIISDRFVKLPFFVVRIIFDYSAITIGLVAACFAKNNIPNPVATFAGVGLKTNIFGSVCMGLLLGPAISLVGKFMKKIIPVFREN</sequence>
<dbReference type="STRING" id="869209.Tresu_1900"/>
<feature type="transmembrane region" description="Helical" evidence="1">
    <location>
        <begin position="21"/>
        <end position="42"/>
    </location>
</feature>
<keyword evidence="1" id="KW-1133">Transmembrane helix</keyword>
<dbReference type="Pfam" id="PF19700">
    <property type="entry name" value="DUF6198"/>
    <property type="match status" value="1"/>
</dbReference>
<organism evidence="2 3">
    <name type="scientific">Treponema succinifaciens (strain ATCC 33096 / DSM 2489 / 6091)</name>
    <dbReference type="NCBI Taxonomy" id="869209"/>
    <lineage>
        <taxon>Bacteria</taxon>
        <taxon>Pseudomonadati</taxon>
        <taxon>Spirochaetota</taxon>
        <taxon>Spirochaetia</taxon>
        <taxon>Spirochaetales</taxon>
        <taxon>Treponemataceae</taxon>
        <taxon>Treponema</taxon>
    </lineage>
</organism>
<protein>
    <submittedName>
        <fullName evidence="2">Uncharacterized protein</fullName>
    </submittedName>
</protein>
<evidence type="ECO:0000313" key="3">
    <source>
        <dbReference type="Proteomes" id="UP000006852"/>
    </source>
</evidence>
<feature type="transmembrane region" description="Helical" evidence="1">
    <location>
        <begin position="89"/>
        <end position="107"/>
    </location>
</feature>
<dbReference type="AlphaFoldDB" id="F2NSL2"/>
<feature type="transmembrane region" description="Helical" evidence="1">
    <location>
        <begin position="127"/>
        <end position="145"/>
    </location>
</feature>
<name>F2NSL2_TRES6</name>
<feature type="transmembrane region" description="Helical" evidence="1">
    <location>
        <begin position="166"/>
        <end position="190"/>
    </location>
</feature>
<keyword evidence="1" id="KW-0812">Transmembrane</keyword>
<accession>F2NSL2</accession>
<dbReference type="KEGG" id="tsu:Tresu_1900"/>
<keyword evidence="3" id="KW-1185">Reference proteome</keyword>
<feature type="transmembrane region" description="Helical" evidence="1">
    <location>
        <begin position="210"/>
        <end position="231"/>
    </location>
</feature>
<reference evidence="3" key="2">
    <citation type="submission" date="2011-04" db="EMBL/GenBank/DDBJ databases">
        <title>The complete genome of chromosome of Treponema succinifaciens DSM 2489.</title>
        <authorList>
            <person name="Lucas S."/>
            <person name="Copeland A."/>
            <person name="Lapidus A."/>
            <person name="Bruce D."/>
            <person name="Goodwin L."/>
            <person name="Pitluck S."/>
            <person name="Peters L."/>
            <person name="Kyrpides N."/>
            <person name="Mavromatis K."/>
            <person name="Ivanova N."/>
            <person name="Ovchinnikova G."/>
            <person name="Teshima H."/>
            <person name="Detter J.C."/>
            <person name="Tapia R."/>
            <person name="Han C."/>
            <person name="Land M."/>
            <person name="Hauser L."/>
            <person name="Markowitz V."/>
            <person name="Cheng J.-F."/>
            <person name="Hugenholtz P."/>
            <person name="Woyke T."/>
            <person name="Wu D."/>
            <person name="Gronow S."/>
            <person name="Wellnitz S."/>
            <person name="Brambilla E."/>
            <person name="Klenk H.-P."/>
            <person name="Eisen J.A."/>
        </authorList>
    </citation>
    <scope>NUCLEOTIDE SEQUENCE [LARGE SCALE GENOMIC DNA]</scope>
    <source>
        <strain evidence="3">ATCC 33096 / DSM 2489 / 6091</strain>
    </source>
</reference>
<dbReference type="GeneID" id="302999036"/>
<dbReference type="RefSeq" id="WP_013702067.1">
    <property type="nucleotide sequence ID" value="NC_015385.1"/>
</dbReference>